<dbReference type="EMBL" id="WNXD01000001">
    <property type="protein sequence ID" value="MBB2143954.1"/>
    <property type="molecule type" value="Genomic_DNA"/>
</dbReference>
<organism evidence="1 2">
    <name type="scientific">Pedobacter planticolens</name>
    <dbReference type="NCBI Taxonomy" id="2679964"/>
    <lineage>
        <taxon>Bacteria</taxon>
        <taxon>Pseudomonadati</taxon>
        <taxon>Bacteroidota</taxon>
        <taxon>Sphingobacteriia</taxon>
        <taxon>Sphingobacteriales</taxon>
        <taxon>Sphingobacteriaceae</taxon>
        <taxon>Pedobacter</taxon>
    </lineage>
</organism>
<dbReference type="RefSeq" id="WP_182920658.1">
    <property type="nucleotide sequence ID" value="NZ_WNXD01000001.1"/>
</dbReference>
<dbReference type="AlphaFoldDB" id="A0A923IUA3"/>
<evidence type="ECO:0000313" key="2">
    <source>
        <dbReference type="Proteomes" id="UP000601055"/>
    </source>
</evidence>
<evidence type="ECO:0000313" key="1">
    <source>
        <dbReference type="EMBL" id="MBB2143954.1"/>
    </source>
</evidence>
<protein>
    <submittedName>
        <fullName evidence="1">Uncharacterized protein</fullName>
    </submittedName>
</protein>
<comment type="caution">
    <text evidence="1">The sequence shown here is derived from an EMBL/GenBank/DDBJ whole genome shotgun (WGS) entry which is preliminary data.</text>
</comment>
<gene>
    <name evidence="1" type="ORF">GM921_00525</name>
</gene>
<reference evidence="1" key="1">
    <citation type="submission" date="2019-11" db="EMBL/GenBank/DDBJ databases">
        <title>Description of Pedobacter sp. LMG 31464T.</title>
        <authorList>
            <person name="Carlier A."/>
            <person name="Qi S."/>
            <person name="Vandamme P."/>
        </authorList>
    </citation>
    <scope>NUCLEOTIDE SEQUENCE</scope>
    <source>
        <strain evidence="1">LMG 31464</strain>
    </source>
</reference>
<sequence>MKIKLSKLLLKYYFRLQEDYLVPFGPFDQKGSYMASVQIEPIWKKLKLSSKLKAILTIRWKPDNEEMIAKAKEVLHNDVFGTKTDFGNVLFDINLLHHHRKWDLDYLTAIDQQKIEALQGVRLLTAQKNSKSTSDYLHLNLALYSPLMCSLVIPMMAKIPVTSLRYGLELQEGFTFNSIRAAKHPQADDLIAFLYETLTIQQKIFSSFHSLIHLMNEIKHEKGDYKLTGNEMEAISECDSIINYLKASVEKIVMILGLTFEITDLDSKQKHQQKLRALDQKLPPKAKQQPYFTFVWKFIQSDELDKLNSLRNGVNHKKGVSTLQPHSYLDKEMSASPIAEYYDILLGQHRKNTAIFLGVLALLTDDLMFRKPPTAEEIPFCQDLMDISIAVMTEIEKENMMKDNSSNQ</sequence>
<proteinExistence type="predicted"/>
<name>A0A923IUA3_9SPHI</name>
<dbReference type="Proteomes" id="UP000601055">
    <property type="component" value="Unassembled WGS sequence"/>
</dbReference>
<accession>A0A923IUA3</accession>
<keyword evidence="2" id="KW-1185">Reference proteome</keyword>